<gene>
    <name evidence="3" type="ORF">VNI00_010948</name>
</gene>
<organism evidence="3 4">
    <name type="scientific">Paramarasmius palmivorus</name>
    <dbReference type="NCBI Taxonomy" id="297713"/>
    <lineage>
        <taxon>Eukaryota</taxon>
        <taxon>Fungi</taxon>
        <taxon>Dikarya</taxon>
        <taxon>Basidiomycota</taxon>
        <taxon>Agaricomycotina</taxon>
        <taxon>Agaricomycetes</taxon>
        <taxon>Agaricomycetidae</taxon>
        <taxon>Agaricales</taxon>
        <taxon>Marasmiineae</taxon>
        <taxon>Marasmiaceae</taxon>
        <taxon>Paramarasmius</taxon>
    </lineage>
</organism>
<keyword evidence="2" id="KW-0732">Signal</keyword>
<dbReference type="InterPro" id="IPR009486">
    <property type="entry name" value="Pur_nuclsid_perm"/>
</dbReference>
<dbReference type="EMBL" id="JAYKXP010000046">
    <property type="protein sequence ID" value="KAK7037456.1"/>
    <property type="molecule type" value="Genomic_DNA"/>
</dbReference>
<accession>A0AAW0CHM2</accession>
<evidence type="ECO:0000256" key="1">
    <source>
        <dbReference type="PIRNR" id="PIRNR013171"/>
    </source>
</evidence>
<dbReference type="GO" id="GO:0005783">
    <property type="term" value="C:endoplasmic reticulum"/>
    <property type="evidence" value="ECO:0007669"/>
    <property type="project" value="TreeGrafter"/>
</dbReference>
<reference evidence="3 4" key="1">
    <citation type="submission" date="2024-01" db="EMBL/GenBank/DDBJ databases">
        <title>A draft genome for a cacao thread blight-causing isolate of Paramarasmius palmivorus.</title>
        <authorList>
            <person name="Baruah I.K."/>
            <person name="Bukari Y."/>
            <person name="Amoako-Attah I."/>
            <person name="Meinhardt L.W."/>
            <person name="Bailey B.A."/>
            <person name="Cohen S.P."/>
        </authorList>
    </citation>
    <scope>NUCLEOTIDE SEQUENCE [LARGE SCALE GENOMIC DNA]</scope>
    <source>
        <strain evidence="3 4">GH-12</strain>
    </source>
</reference>
<comment type="function">
    <text evidence="1">Nucleoside permease that transports adenosine and guanosine.</text>
</comment>
<name>A0AAW0CHM2_9AGAR</name>
<comment type="caution">
    <text evidence="3">The sequence shown here is derived from an EMBL/GenBank/DDBJ whole genome shotgun (WGS) entry which is preliminary data.</text>
</comment>
<evidence type="ECO:0000313" key="4">
    <source>
        <dbReference type="Proteomes" id="UP001383192"/>
    </source>
</evidence>
<comment type="similarity">
    <text evidence="1">Belongs to the NUP family.</text>
</comment>
<proteinExistence type="inferred from homology"/>
<protein>
    <recommendedName>
        <fullName evidence="5">Purine nucleoside permease</fullName>
    </recommendedName>
</protein>
<keyword evidence="1" id="KW-0813">Transport</keyword>
<dbReference type="PANTHER" id="PTHR38643">
    <property type="entry name" value="PURINE NUCLEOSIDE PERMEASE C285.05-RELATED"/>
    <property type="match status" value="1"/>
</dbReference>
<dbReference type="PIRSF" id="PIRSF013171">
    <property type="entry name" value="Pur_nuclsid_perm"/>
    <property type="match status" value="1"/>
</dbReference>
<dbReference type="PANTHER" id="PTHR38643:SF1">
    <property type="entry name" value="PURINE NUCLEOSIDE PERMEASE C285.05-RELATED"/>
    <property type="match status" value="1"/>
</dbReference>
<feature type="signal peptide" evidence="2">
    <location>
        <begin position="1"/>
        <end position="21"/>
    </location>
</feature>
<evidence type="ECO:0008006" key="5">
    <source>
        <dbReference type="Google" id="ProtNLM"/>
    </source>
</evidence>
<dbReference type="Proteomes" id="UP001383192">
    <property type="component" value="Unassembled WGS sequence"/>
</dbReference>
<dbReference type="GO" id="GO:0055085">
    <property type="term" value="P:transmembrane transport"/>
    <property type="evidence" value="ECO:0007669"/>
    <property type="project" value="InterPro"/>
</dbReference>
<sequence length="400" mass="43324">MKWSSIQVAVVAPAILSAANATSQVFAHPNLFWDSKLTPKVFILNMFDGEANVWYNIPEFDLLARNITVPGFSPRFPDAHCTQDGSICELVAGEAEINAAVTITSLVHSSAFDLTSTYFLVSGVAGVSPKFGTTGSVTLARFAVQVALQYEIDGREIPSGFNTGYIPQGSKAPDQFPATIYGTEVFELNDDLRLLAYQFAQQATLHDTAPAQSYRSQYAGGPEFVPALGPPSVVLCDTATSDNFWAGTLLAEAFENTTALLTNGTGTYCSSQQEDNAILEALLRGAISKRVDFSRIIIMRTGSDFDRPFAGQSAFEGLFADQGGFEPALVNSYRAGVKIVQGIVDGWDSRFRQGVEPSNYIGDIFGSLGGQPNAVRKSTETLPYQLGKRDRNSRRESRMI</sequence>
<dbReference type="Pfam" id="PF06516">
    <property type="entry name" value="NUP"/>
    <property type="match status" value="1"/>
</dbReference>
<keyword evidence="4" id="KW-1185">Reference proteome</keyword>
<dbReference type="AlphaFoldDB" id="A0AAW0CHM2"/>
<evidence type="ECO:0000313" key="3">
    <source>
        <dbReference type="EMBL" id="KAK7037456.1"/>
    </source>
</evidence>
<feature type="chain" id="PRO_5043945462" description="Purine nucleoside permease" evidence="2">
    <location>
        <begin position="22"/>
        <end position="400"/>
    </location>
</feature>
<evidence type="ECO:0000256" key="2">
    <source>
        <dbReference type="SAM" id="SignalP"/>
    </source>
</evidence>